<dbReference type="Pfam" id="PF17384">
    <property type="entry name" value="DUF150_C"/>
    <property type="match status" value="1"/>
</dbReference>
<keyword evidence="1 3" id="KW-0963">Cytoplasm</keyword>
<evidence type="ECO:0000313" key="14">
    <source>
        <dbReference type="Proteomes" id="UP000515756"/>
    </source>
</evidence>
<reference evidence="10" key="6">
    <citation type="submission" date="2023-11" db="EMBL/GenBank/DDBJ databases">
        <title>WGS of Aeromonas in Northern Israel.</title>
        <authorList>
            <person name="Hershko Y."/>
        </authorList>
    </citation>
    <scope>NUCLEOTIDE SEQUENCE</scope>
    <source>
        <strain evidence="10">77416</strain>
    </source>
</reference>
<sequence length="152" mass="16880">MATLEQRLTDLLEAPVVALGFELWGIEFIRAGKHSTLRVFIDSEQGVTVEDCAEVSRQVGAIMDVEDPITEEYYLEVSSPGLDRPLFKVAQFEKYVGQEAAVTLRMATNNRRKFKGVIKAVQGDMITLTVDGKDEVLAFTNIQKANIVPNFG</sequence>
<evidence type="ECO:0000259" key="4">
    <source>
        <dbReference type="Pfam" id="PF02576"/>
    </source>
</evidence>
<dbReference type="HAMAP" id="MF_01077">
    <property type="entry name" value="RimP"/>
    <property type="match status" value="1"/>
</dbReference>
<dbReference type="InterPro" id="IPR036847">
    <property type="entry name" value="RimP_C_sf"/>
</dbReference>
<comment type="subcellular location">
    <subcellularLocation>
        <location evidence="3">Cytoplasm</location>
    </subcellularLocation>
</comment>
<comment type="function">
    <text evidence="3">Required for maturation of 30S ribosomal subunits.</text>
</comment>
<dbReference type="GeneID" id="48823499"/>
<evidence type="ECO:0000256" key="1">
    <source>
        <dbReference type="ARBA" id="ARBA00022490"/>
    </source>
</evidence>
<evidence type="ECO:0000313" key="13">
    <source>
        <dbReference type="EMBL" id="WFF98875.1"/>
    </source>
</evidence>
<evidence type="ECO:0000313" key="16">
    <source>
        <dbReference type="Proteomes" id="UP001161704"/>
    </source>
</evidence>
<dbReference type="Gene3D" id="2.30.30.180">
    <property type="entry name" value="Ribosome maturation factor RimP, C-terminal domain"/>
    <property type="match status" value="1"/>
</dbReference>
<accession>A0A081LIQ1</accession>
<evidence type="ECO:0000313" key="11">
    <source>
        <dbReference type="EMBL" id="MEA9434552.1"/>
    </source>
</evidence>
<name>A0A081LIQ1_AERCA</name>
<dbReference type="EMBL" id="JAWZVU010000112">
    <property type="protein sequence ID" value="MDX7722084.1"/>
    <property type="molecule type" value="Genomic_DNA"/>
</dbReference>
<protein>
    <recommendedName>
        <fullName evidence="3">Ribosome maturation factor RimP</fullName>
    </recommendedName>
</protein>
<dbReference type="Proteomes" id="UP001163285">
    <property type="component" value="Chromosome"/>
</dbReference>
<keyword evidence="17" id="KW-1185">Reference proteome</keyword>
<feature type="domain" description="Ribosome maturation factor RimP C-terminal" evidence="5">
    <location>
        <begin position="86"/>
        <end position="151"/>
    </location>
</feature>
<dbReference type="AlphaFoldDB" id="A0A081LIQ1"/>
<evidence type="ECO:0000313" key="9">
    <source>
        <dbReference type="EMBL" id="MDH1897085.1"/>
    </source>
</evidence>
<evidence type="ECO:0000256" key="3">
    <source>
        <dbReference type="HAMAP-Rule" id="MF_01077"/>
    </source>
</evidence>
<dbReference type="Proteomes" id="UP001277183">
    <property type="component" value="Unassembled WGS sequence"/>
</dbReference>
<evidence type="ECO:0000259" key="5">
    <source>
        <dbReference type="Pfam" id="PF17384"/>
    </source>
</evidence>
<dbReference type="Proteomes" id="UP001218423">
    <property type="component" value="Chromosome"/>
</dbReference>
<dbReference type="EMBL" id="BPOP01000001">
    <property type="protein sequence ID" value="GJB90053.1"/>
    <property type="molecule type" value="Genomic_DNA"/>
</dbReference>
<dbReference type="EMBL" id="JAYGOJ010000004">
    <property type="protein sequence ID" value="MEA9434552.1"/>
    <property type="molecule type" value="Genomic_DNA"/>
</dbReference>
<keyword evidence="2 3" id="KW-0690">Ribosome biogenesis</keyword>
<dbReference type="OrthoDB" id="9805006at2"/>
<dbReference type="GO" id="GO:0005829">
    <property type="term" value="C:cytosol"/>
    <property type="evidence" value="ECO:0007669"/>
    <property type="project" value="TreeGrafter"/>
</dbReference>
<dbReference type="Gene3D" id="3.30.300.70">
    <property type="entry name" value="RimP-like superfamily, N-terminal"/>
    <property type="match status" value="1"/>
</dbReference>
<dbReference type="EMBL" id="JAOCIZ010000091">
    <property type="protein sequence ID" value="MDH1507001.1"/>
    <property type="molecule type" value="Genomic_DNA"/>
</dbReference>
<evidence type="ECO:0000256" key="2">
    <source>
        <dbReference type="ARBA" id="ARBA00022517"/>
    </source>
</evidence>
<proteinExistence type="inferred from homology"/>
<dbReference type="SUPFAM" id="SSF74942">
    <property type="entry name" value="YhbC-like, C-terminal domain"/>
    <property type="match status" value="1"/>
</dbReference>
<evidence type="ECO:0000313" key="17">
    <source>
        <dbReference type="Proteomes" id="UP001304847"/>
    </source>
</evidence>
<evidence type="ECO:0000313" key="10">
    <source>
        <dbReference type="EMBL" id="MDX7722084.1"/>
    </source>
</evidence>
<reference evidence="11 17" key="7">
    <citation type="submission" date="2023-12" db="EMBL/GenBank/DDBJ databases">
        <title>Characterization of antibiotic resistance in Aeromonas spp. in hospital effluent.</title>
        <authorList>
            <person name="Negoseki B.R.S."/>
            <person name="Krul D."/>
            <person name="Siqueira A.C."/>
            <person name="Almeida M."/>
            <person name="Mesa D."/>
            <person name="Conte D."/>
            <person name="Dalla-Costa L.M."/>
        </authorList>
    </citation>
    <scope>NUCLEOTIDE SEQUENCE [LARGE SCALE GENOMIC DNA]</scope>
    <source>
        <strain evidence="11 17">36v</strain>
    </source>
</reference>
<dbReference type="NCBIfam" id="NF011233">
    <property type="entry name" value="PRK14640.1"/>
    <property type="match status" value="1"/>
</dbReference>
<evidence type="ECO:0000313" key="15">
    <source>
        <dbReference type="Proteomes" id="UP000737420"/>
    </source>
</evidence>
<dbReference type="RefSeq" id="WP_010675370.1">
    <property type="nucleotide sequence ID" value="NZ_AP019195.1"/>
</dbReference>
<reference evidence="13" key="4">
    <citation type="submission" date="2023-03" db="EMBL/GenBank/DDBJ databases">
        <title>Aeromonas caviae strain AC1520.</title>
        <authorList>
            <person name="Xie T."/>
            <person name="Zhang Q."/>
            <person name="Deng J."/>
            <person name="Li X."/>
        </authorList>
    </citation>
    <scope>NUCLEOTIDE SEQUENCE</scope>
    <source>
        <strain evidence="13">AC1520</strain>
    </source>
</reference>
<dbReference type="InterPro" id="IPR028989">
    <property type="entry name" value="RimP_N"/>
</dbReference>
<dbReference type="Proteomes" id="UP001160758">
    <property type="component" value="Unassembled WGS sequence"/>
</dbReference>
<gene>
    <name evidence="3 8" type="primary">rimP</name>
    <name evidence="7" type="ORF">KAM382_01140</name>
    <name evidence="9" type="ORF">N5I07_05765</name>
    <name evidence="8" type="ORF">N5I20_18310</name>
    <name evidence="12" type="ORF">OJY61_00215</name>
    <name evidence="13" type="ORF">P5S46_04630</name>
    <name evidence="10" type="ORF">SJS77_16725</name>
    <name evidence="11" type="ORF">VCX44_01680</name>
    <name evidence="6" type="ORF">WP2W18E01_35760</name>
</gene>
<evidence type="ECO:0000313" key="8">
    <source>
        <dbReference type="EMBL" id="MDH1507001.1"/>
    </source>
</evidence>
<evidence type="ECO:0000313" key="6">
    <source>
        <dbReference type="EMBL" id="BBQ31994.1"/>
    </source>
</evidence>
<evidence type="ECO:0000313" key="12">
    <source>
        <dbReference type="EMBL" id="UZC86417.1"/>
    </source>
</evidence>
<reference evidence="12" key="5">
    <citation type="submission" date="2023-04" db="EMBL/GenBank/DDBJ databases">
        <title>Whole Genome Sequence of Multi-drug resistant Aeromonas caviae as a gut pathogen in newborn.</title>
        <authorList>
            <person name="Jadhav S.V."/>
            <person name="Saroj S.D."/>
            <person name="Saha U.B."/>
            <person name="Sen S."/>
            <person name="Kher A."/>
        </authorList>
    </citation>
    <scope>NUCLEOTIDE SEQUENCE</scope>
    <source>
        <strain evidence="12">SVJ23</strain>
    </source>
</reference>
<organism evidence="8 16">
    <name type="scientific">Aeromonas caviae</name>
    <name type="common">Aeromonas punctata</name>
    <dbReference type="NCBI Taxonomy" id="648"/>
    <lineage>
        <taxon>Bacteria</taxon>
        <taxon>Pseudomonadati</taxon>
        <taxon>Pseudomonadota</taxon>
        <taxon>Gammaproteobacteria</taxon>
        <taxon>Aeromonadales</taxon>
        <taxon>Aeromonadaceae</taxon>
        <taxon>Aeromonas</taxon>
    </lineage>
</organism>
<dbReference type="EMBL" id="JAOCFT010000001">
    <property type="protein sequence ID" value="MDH1897085.1"/>
    <property type="molecule type" value="Genomic_DNA"/>
</dbReference>
<reference evidence="6 14" key="1">
    <citation type="submission" date="2019-12" db="EMBL/GenBank/DDBJ databases">
        <title>complete genome sequences of Aeromonas caviae str. WP2-W18-ESBL-01 isolated from wastewater treatment plant effluent.</title>
        <authorList>
            <person name="Sekizuka T."/>
            <person name="Itokawa K."/>
            <person name="Yatsu K."/>
            <person name="Inamine Y."/>
            <person name="Kuroda M."/>
        </authorList>
    </citation>
    <scope>NUCLEOTIDE SEQUENCE [LARGE SCALE GENOMIC DNA]</scope>
    <source>
        <strain evidence="6 14">WP2-W18-ESBL-01</strain>
    </source>
</reference>
<dbReference type="KEGG" id="acav:VI35_04880"/>
<dbReference type="Proteomes" id="UP001161704">
    <property type="component" value="Unassembled WGS sequence"/>
</dbReference>
<reference evidence="8" key="3">
    <citation type="submission" date="2022-09" db="EMBL/GenBank/DDBJ databases">
        <title>Intensive care unit water sources are persistently colonized with multi-drug resistant bacteria and are the site of extensive horizontal gene transfer of antibiotic resistance genes.</title>
        <authorList>
            <person name="Diorio-Toth L."/>
        </authorList>
    </citation>
    <scope>NUCLEOTIDE SEQUENCE</scope>
    <source>
        <strain evidence="8">GD03710</strain>
        <strain evidence="9">GD03796</strain>
    </source>
</reference>
<dbReference type="InterPro" id="IPR028998">
    <property type="entry name" value="RimP_C"/>
</dbReference>
<feature type="domain" description="Ribosome maturation factor RimP N-terminal" evidence="4">
    <location>
        <begin position="12"/>
        <end position="83"/>
    </location>
</feature>
<dbReference type="Pfam" id="PF02576">
    <property type="entry name" value="RimP_N"/>
    <property type="match status" value="1"/>
</dbReference>
<reference evidence="7 15" key="2">
    <citation type="submission" date="2021-07" db="EMBL/GenBank/DDBJ databases">
        <title>Draft genome sequence of carbapenem-resistant Aeromonas spp. in Japan.</title>
        <authorList>
            <person name="Maehana S."/>
            <person name="Suzuki M."/>
            <person name="Kitasato H."/>
        </authorList>
    </citation>
    <scope>NUCLEOTIDE SEQUENCE [LARGE SCALE GENOMIC DNA]</scope>
    <source>
        <strain evidence="7 15">KAM382</strain>
    </source>
</reference>
<evidence type="ECO:0000313" key="7">
    <source>
        <dbReference type="EMBL" id="GJB90053.1"/>
    </source>
</evidence>
<dbReference type="InterPro" id="IPR035956">
    <property type="entry name" value="RimP_N_sf"/>
</dbReference>
<dbReference type="Proteomes" id="UP000515756">
    <property type="component" value="Chromosome"/>
</dbReference>
<dbReference type="SUPFAM" id="SSF75420">
    <property type="entry name" value="YhbC-like, N-terminal domain"/>
    <property type="match status" value="1"/>
</dbReference>
<dbReference type="GO" id="GO:0000028">
    <property type="term" value="P:ribosomal small subunit assembly"/>
    <property type="evidence" value="ECO:0007669"/>
    <property type="project" value="TreeGrafter"/>
</dbReference>
<dbReference type="EMBL" id="AP021927">
    <property type="protein sequence ID" value="BBQ31994.1"/>
    <property type="molecule type" value="Genomic_DNA"/>
</dbReference>
<dbReference type="GO" id="GO:0006412">
    <property type="term" value="P:translation"/>
    <property type="evidence" value="ECO:0007669"/>
    <property type="project" value="TreeGrafter"/>
</dbReference>
<dbReference type="Proteomes" id="UP001304847">
    <property type="component" value="Unassembled WGS sequence"/>
</dbReference>
<comment type="similarity">
    <text evidence="3">Belongs to the RimP family.</text>
</comment>
<dbReference type="PANTHER" id="PTHR33867:SF1">
    <property type="entry name" value="RIBOSOME MATURATION FACTOR RIMP"/>
    <property type="match status" value="1"/>
</dbReference>
<dbReference type="EMBL" id="CP120942">
    <property type="protein sequence ID" value="WFF98875.1"/>
    <property type="molecule type" value="Genomic_DNA"/>
</dbReference>
<dbReference type="CDD" id="cd01734">
    <property type="entry name" value="YlxS_C"/>
    <property type="match status" value="1"/>
</dbReference>
<dbReference type="EMBL" id="CP110176">
    <property type="protein sequence ID" value="UZC86417.1"/>
    <property type="molecule type" value="Genomic_DNA"/>
</dbReference>
<dbReference type="NCBIfam" id="NF000927">
    <property type="entry name" value="PRK00092.1-1"/>
    <property type="match status" value="1"/>
</dbReference>
<dbReference type="Proteomes" id="UP000737420">
    <property type="component" value="Unassembled WGS sequence"/>
</dbReference>
<dbReference type="FunFam" id="3.30.300.70:FF:000001">
    <property type="entry name" value="Ribosome maturation factor RimP"/>
    <property type="match status" value="1"/>
</dbReference>
<dbReference type="PANTHER" id="PTHR33867">
    <property type="entry name" value="RIBOSOME MATURATION FACTOR RIMP"/>
    <property type="match status" value="1"/>
</dbReference>
<dbReference type="InterPro" id="IPR003728">
    <property type="entry name" value="Ribosome_maturation_RimP"/>
</dbReference>